<dbReference type="Gene3D" id="3.80.10.10">
    <property type="entry name" value="Ribonuclease Inhibitor"/>
    <property type="match status" value="1"/>
</dbReference>
<proteinExistence type="predicted"/>
<protein>
    <recommendedName>
        <fullName evidence="4">Leucine-rich repeat-containing protein 56</fullName>
    </recommendedName>
</protein>
<gene>
    <name evidence="2" type="ORF">PGLA1383_LOCUS33523</name>
</gene>
<feature type="region of interest" description="Disordered" evidence="1">
    <location>
        <begin position="505"/>
        <end position="635"/>
    </location>
</feature>
<evidence type="ECO:0000313" key="3">
    <source>
        <dbReference type="Proteomes" id="UP000654075"/>
    </source>
</evidence>
<dbReference type="PANTHER" id="PTHR22708:SF0">
    <property type="entry name" value="LEUCINE-RICH REPEAT-CONTAINING PROTEIN 56"/>
    <property type="match status" value="1"/>
</dbReference>
<evidence type="ECO:0000313" key="2">
    <source>
        <dbReference type="EMBL" id="CAE8615814.1"/>
    </source>
</evidence>
<dbReference type="PANTHER" id="PTHR22708">
    <property type="entry name" value="LEUCINE-RICH REPEAT-CONTAINING PROTEIN 56"/>
    <property type="match status" value="1"/>
</dbReference>
<evidence type="ECO:0008006" key="4">
    <source>
        <dbReference type="Google" id="ProtNLM"/>
    </source>
</evidence>
<dbReference type="InterPro" id="IPR040091">
    <property type="entry name" value="LRRC56"/>
</dbReference>
<dbReference type="EMBL" id="CAJNNV010025715">
    <property type="protein sequence ID" value="CAE8615814.1"/>
    <property type="molecule type" value="Genomic_DNA"/>
</dbReference>
<dbReference type="OrthoDB" id="676979at2759"/>
<dbReference type="InterPro" id="IPR032675">
    <property type="entry name" value="LRR_dom_sf"/>
</dbReference>
<reference evidence="2" key="1">
    <citation type="submission" date="2021-02" db="EMBL/GenBank/DDBJ databases">
        <authorList>
            <person name="Dougan E. K."/>
            <person name="Rhodes N."/>
            <person name="Thang M."/>
            <person name="Chan C."/>
        </authorList>
    </citation>
    <scope>NUCLEOTIDE SEQUENCE</scope>
</reference>
<dbReference type="AlphaFoldDB" id="A0A813FPZ0"/>
<feature type="compositionally biased region" description="Polar residues" evidence="1">
    <location>
        <begin position="597"/>
        <end position="614"/>
    </location>
</feature>
<feature type="compositionally biased region" description="Acidic residues" evidence="1">
    <location>
        <begin position="291"/>
        <end position="300"/>
    </location>
</feature>
<sequence length="635" mass="67634">NSKFSTATLGVGSSLGMLPSRPGSALECMEEVARSPGVDVAKYNVPVLRCDIAQQAAEIEAQQEDGFSPQFLRHYCETEDLDLVTRLEIQVDSTIQSIEVLGQHLTNLRQLRLTDSSVLSLRDLGTGLRQLEVLWMSRCGLQDVGGASALLPSLREFYLPFNDVADLGPLNGLEFLEVLDVEGNAVSDPDEVEALSECCLLRELTLSGNPVSSGSCRNGRLSRQRVLEMLPSLEVLDDVPVNSAACHERTGSQGSEEECDELDLDHSFLGNLGDIGFGDGMMASEGRTFGDSDDEHEEDFYYSGEGGGASSSSARGPPPIRPLESQHPLLAEGLAAASPVSARTVDGSQDRYFGEPDEDELIVERLKRARPKMPGAPHALTARAAPGPSSWFNFQLPDRRQVKSADTSEAFRPATSANSGIRLSELMDSSQGTASDLTCGELLAGNPISAARHRRRLHASGASTVRESDLGIRELLQRYQTFTQQSCIPAEELLARKGELSTRRLGTPDVRVRSSPSVATAAGQELPQRRPSSQGSVNGSGLGSRPGSANGAPLPSPSNRSLAAGERPGSASNGKALPGRPPSGLQASKRRPIPRSLKTNGTSVTPPTLRTGSSEALILDDASSDAEKMGSPDLE</sequence>
<comment type="caution">
    <text evidence="2">The sequence shown here is derived from an EMBL/GenBank/DDBJ whole genome shotgun (WGS) entry which is preliminary data.</text>
</comment>
<dbReference type="Proteomes" id="UP000654075">
    <property type="component" value="Unassembled WGS sequence"/>
</dbReference>
<feature type="non-terminal residue" evidence="2">
    <location>
        <position position="635"/>
    </location>
</feature>
<keyword evidence="3" id="KW-1185">Reference proteome</keyword>
<feature type="region of interest" description="Disordered" evidence="1">
    <location>
        <begin position="337"/>
        <end position="357"/>
    </location>
</feature>
<feature type="compositionally biased region" description="Basic and acidic residues" evidence="1">
    <location>
        <begin position="625"/>
        <end position="635"/>
    </location>
</feature>
<evidence type="ECO:0000256" key="1">
    <source>
        <dbReference type="SAM" id="MobiDB-lite"/>
    </source>
</evidence>
<accession>A0A813FPZ0</accession>
<feature type="region of interest" description="Disordered" evidence="1">
    <location>
        <begin position="283"/>
        <end position="325"/>
    </location>
</feature>
<dbReference type="OMA" id="SAACHER"/>
<dbReference type="SUPFAM" id="SSF52058">
    <property type="entry name" value="L domain-like"/>
    <property type="match status" value="1"/>
</dbReference>
<organism evidence="2 3">
    <name type="scientific">Polarella glacialis</name>
    <name type="common">Dinoflagellate</name>
    <dbReference type="NCBI Taxonomy" id="89957"/>
    <lineage>
        <taxon>Eukaryota</taxon>
        <taxon>Sar</taxon>
        <taxon>Alveolata</taxon>
        <taxon>Dinophyceae</taxon>
        <taxon>Suessiales</taxon>
        <taxon>Suessiaceae</taxon>
        <taxon>Polarella</taxon>
    </lineage>
</organism>
<name>A0A813FPZ0_POLGL</name>